<feature type="domain" description="Replication protein A 70 kDa DNA-binding subunit B/D first OB fold" evidence="1">
    <location>
        <begin position="10"/>
        <end position="115"/>
    </location>
</feature>
<dbReference type="InterPro" id="IPR003871">
    <property type="entry name" value="RFA1B/D_OB_1st"/>
</dbReference>
<dbReference type="InterPro" id="IPR012340">
    <property type="entry name" value="NA-bd_OB-fold"/>
</dbReference>
<dbReference type="CDD" id="cd04480">
    <property type="entry name" value="RPA1_DBD_A_like"/>
    <property type="match status" value="1"/>
</dbReference>
<evidence type="ECO:0000259" key="1">
    <source>
        <dbReference type="Pfam" id="PF02721"/>
    </source>
</evidence>
<organism evidence="2 3">
    <name type="scientific">Linum tenue</name>
    <dbReference type="NCBI Taxonomy" id="586396"/>
    <lineage>
        <taxon>Eukaryota</taxon>
        <taxon>Viridiplantae</taxon>
        <taxon>Streptophyta</taxon>
        <taxon>Embryophyta</taxon>
        <taxon>Tracheophyta</taxon>
        <taxon>Spermatophyta</taxon>
        <taxon>Magnoliopsida</taxon>
        <taxon>eudicotyledons</taxon>
        <taxon>Gunneridae</taxon>
        <taxon>Pentapetalae</taxon>
        <taxon>rosids</taxon>
        <taxon>fabids</taxon>
        <taxon>Malpighiales</taxon>
        <taxon>Linaceae</taxon>
        <taxon>Linum</taxon>
    </lineage>
</organism>
<dbReference type="AlphaFoldDB" id="A0AAV0GZV0"/>
<sequence>MALDAQPLELNSIRDLSVQKRAWNIQFRVSRMWLAINPNTNETLHLDLVILDAQGDTIWVQISEDLIKTFQPKLKEQQVYIFKDFKVILAPQSLQYRLVLNRLLIHFTPTTIVEEVVENILPIPAYHFDFIKEREIHSRCDQRRYLPGMSSDS</sequence>
<proteinExistence type="predicted"/>
<dbReference type="Pfam" id="PF02721">
    <property type="entry name" value="DUF223"/>
    <property type="match status" value="1"/>
</dbReference>
<protein>
    <recommendedName>
        <fullName evidence="1">Replication protein A 70 kDa DNA-binding subunit B/D first OB fold domain-containing protein</fullName>
    </recommendedName>
</protein>
<reference evidence="2" key="1">
    <citation type="submission" date="2022-08" db="EMBL/GenBank/DDBJ databases">
        <authorList>
            <person name="Gutierrez-Valencia J."/>
        </authorList>
    </citation>
    <scope>NUCLEOTIDE SEQUENCE</scope>
</reference>
<keyword evidence="3" id="KW-1185">Reference proteome</keyword>
<evidence type="ECO:0000313" key="3">
    <source>
        <dbReference type="Proteomes" id="UP001154282"/>
    </source>
</evidence>
<dbReference type="SUPFAM" id="SSF50249">
    <property type="entry name" value="Nucleic acid-binding proteins"/>
    <property type="match status" value="1"/>
</dbReference>
<dbReference type="Gene3D" id="2.40.50.140">
    <property type="entry name" value="Nucleic acid-binding proteins"/>
    <property type="match status" value="1"/>
</dbReference>
<accession>A0AAV0GZV0</accession>
<dbReference type="EMBL" id="CAMGYJ010000002">
    <property type="protein sequence ID" value="CAI0378554.1"/>
    <property type="molecule type" value="Genomic_DNA"/>
</dbReference>
<gene>
    <name evidence="2" type="ORF">LITE_LOCUS1891</name>
</gene>
<dbReference type="PANTHER" id="PTHR47165:SF4">
    <property type="entry name" value="OS03G0429900 PROTEIN"/>
    <property type="match status" value="1"/>
</dbReference>
<name>A0AAV0GZV0_9ROSI</name>
<evidence type="ECO:0000313" key="2">
    <source>
        <dbReference type="EMBL" id="CAI0378554.1"/>
    </source>
</evidence>
<dbReference type="Proteomes" id="UP001154282">
    <property type="component" value="Unassembled WGS sequence"/>
</dbReference>
<comment type="caution">
    <text evidence="2">The sequence shown here is derived from an EMBL/GenBank/DDBJ whole genome shotgun (WGS) entry which is preliminary data.</text>
</comment>
<dbReference type="PANTHER" id="PTHR47165">
    <property type="entry name" value="OS03G0429900 PROTEIN"/>
    <property type="match status" value="1"/>
</dbReference>